<name>A0A5S9M9K2_BACIA</name>
<accession>A0A5S9M9K2</accession>
<protein>
    <submittedName>
        <fullName evidence="1">Uncharacterized protein</fullName>
    </submittedName>
</protein>
<dbReference type="Proteomes" id="UP000464658">
    <property type="component" value="Chromosome"/>
</dbReference>
<organism evidence="1 2">
    <name type="scientific">Bacillus safensis</name>
    <dbReference type="NCBI Taxonomy" id="561879"/>
    <lineage>
        <taxon>Bacteria</taxon>
        <taxon>Bacillati</taxon>
        <taxon>Bacillota</taxon>
        <taxon>Bacilli</taxon>
        <taxon>Bacillales</taxon>
        <taxon>Bacillaceae</taxon>
        <taxon>Bacillus</taxon>
    </lineage>
</organism>
<sequence>MLAVIEYELKKKKGIQGMSFSTMVLFGEKSGEPHGNPGQAALKKAILCYLTLASLSMDIAQISQEHLSIRKLLKSKRTSIKPS</sequence>
<dbReference type="AlphaFoldDB" id="A0A5S9M9K2"/>
<evidence type="ECO:0000313" key="1">
    <source>
        <dbReference type="EMBL" id="BBP88844.1"/>
    </source>
</evidence>
<dbReference type="EMBL" id="AP021906">
    <property type="protein sequence ID" value="BBP88844.1"/>
    <property type="molecule type" value="Genomic_DNA"/>
</dbReference>
<gene>
    <name evidence="1" type="ORF">BsIDN1_24620</name>
</gene>
<reference evidence="1 2" key="1">
    <citation type="submission" date="2019-12" db="EMBL/GenBank/DDBJ databases">
        <title>Full genome sequence of a Bacillus safensis strain isolated from commercially available natto in Indonesia.</title>
        <authorList>
            <person name="Yoshida M."/>
            <person name="Uomi M."/>
            <person name="Waturangi D."/>
            <person name="Ekaputri J.J."/>
            <person name="Setiamarga D.H.E."/>
        </authorList>
    </citation>
    <scope>NUCLEOTIDE SEQUENCE [LARGE SCALE GENOMIC DNA]</scope>
    <source>
        <strain evidence="1 2">IDN1</strain>
    </source>
</reference>
<proteinExistence type="predicted"/>
<evidence type="ECO:0000313" key="2">
    <source>
        <dbReference type="Proteomes" id="UP000464658"/>
    </source>
</evidence>